<dbReference type="InterPro" id="IPR001623">
    <property type="entry name" value="DnaJ_domain"/>
</dbReference>
<dbReference type="PROSITE" id="PS50076">
    <property type="entry name" value="DNAJ_2"/>
    <property type="match status" value="1"/>
</dbReference>
<dbReference type="InterPro" id="IPR050817">
    <property type="entry name" value="DjlA_DnaK_co-chaperone"/>
</dbReference>
<comment type="caution">
    <text evidence="3">The sequence shown here is derived from an EMBL/GenBank/DDBJ whole genome shotgun (WGS) entry which is preliminary data.</text>
</comment>
<evidence type="ECO:0000256" key="1">
    <source>
        <dbReference type="SAM" id="MobiDB-lite"/>
    </source>
</evidence>
<dbReference type="Proteomes" id="UP001583177">
    <property type="component" value="Unassembled WGS sequence"/>
</dbReference>
<reference evidence="3 4" key="1">
    <citation type="journal article" date="2024" name="IMA Fungus">
        <title>IMA Genome - F19 : A genome assembly and annotation guide to empower mycologists, including annotated draft genome sequences of Ceratocystis pirilliformis, Diaporthe australafricana, Fusarium ophioides, Paecilomyces lecythidis, and Sporothrix stenoceras.</title>
        <authorList>
            <person name="Aylward J."/>
            <person name="Wilson A.M."/>
            <person name="Visagie C.M."/>
            <person name="Spraker J."/>
            <person name="Barnes I."/>
            <person name="Buitendag C."/>
            <person name="Ceriani C."/>
            <person name="Del Mar Angel L."/>
            <person name="du Plessis D."/>
            <person name="Fuchs T."/>
            <person name="Gasser K."/>
            <person name="Kramer D."/>
            <person name="Li W."/>
            <person name="Munsamy K."/>
            <person name="Piso A."/>
            <person name="Price J.L."/>
            <person name="Sonnekus B."/>
            <person name="Thomas C."/>
            <person name="van der Nest A."/>
            <person name="van Dijk A."/>
            <person name="van Heerden A."/>
            <person name="van Vuuren N."/>
            <person name="Yilmaz N."/>
            <person name="Duong T.A."/>
            <person name="van der Merwe N.A."/>
            <person name="Wingfield M.J."/>
            <person name="Wingfield B.D."/>
        </authorList>
    </citation>
    <scope>NUCLEOTIDE SEQUENCE [LARGE SCALE GENOMIC DNA]</scope>
    <source>
        <strain evidence="3 4">CMW 18300</strain>
    </source>
</reference>
<dbReference type="CDD" id="cd06257">
    <property type="entry name" value="DnaJ"/>
    <property type="match status" value="1"/>
</dbReference>
<accession>A0ABR3VUT2</accession>
<sequence>MATFIDHYAVLGVKSTANSDAIKKAYHQLALQHHPDKAAPGGEVDAAKFIAALAAYEILIDVSKRKAYDVQYKRLSKAARSSRTAHKQATRATQSPQRETNRSFGGGFWSQPAGGDEEIIIDGDYPSDNSTDECEDTGVYEDGYTDPHYEPYHSSNDISTFDNFHSYGVYTEDFDSTDDRHQFPDDFAEDAAPAEDCENDWDTDSEDDGDQDENPAPRLSHPVHEAFDHFANMSKSHYLEEKVMGRYYKGALNELRSQMTKCDNIDAQLVDIEKRLRRCVGDMPAGSVKLEEWEEALERKLDAAHRAVRDVRLATESSLFVMRVEQQPRFWQLLDKRTWGVINTIEKSAGHMEEMDKVLSGLEEIVLKLEGLSNSDLRDLKGYLQSFMSELRDWCKEITLRA</sequence>
<feature type="domain" description="J" evidence="2">
    <location>
        <begin position="6"/>
        <end position="72"/>
    </location>
</feature>
<evidence type="ECO:0000313" key="4">
    <source>
        <dbReference type="Proteomes" id="UP001583177"/>
    </source>
</evidence>
<feature type="compositionally biased region" description="Acidic residues" evidence="1">
    <location>
        <begin position="186"/>
        <end position="213"/>
    </location>
</feature>
<feature type="compositionally biased region" description="Acidic residues" evidence="1">
    <location>
        <begin position="130"/>
        <end position="139"/>
    </location>
</feature>
<dbReference type="PANTHER" id="PTHR24074">
    <property type="entry name" value="CO-CHAPERONE PROTEIN DJLA"/>
    <property type="match status" value="1"/>
</dbReference>
<dbReference type="SMART" id="SM00271">
    <property type="entry name" value="DnaJ"/>
    <property type="match status" value="1"/>
</dbReference>
<dbReference type="SUPFAM" id="SSF46565">
    <property type="entry name" value="Chaperone J-domain"/>
    <property type="match status" value="1"/>
</dbReference>
<dbReference type="InterPro" id="IPR036869">
    <property type="entry name" value="J_dom_sf"/>
</dbReference>
<organism evidence="3 4">
    <name type="scientific">Diaporthe australafricana</name>
    <dbReference type="NCBI Taxonomy" id="127596"/>
    <lineage>
        <taxon>Eukaryota</taxon>
        <taxon>Fungi</taxon>
        <taxon>Dikarya</taxon>
        <taxon>Ascomycota</taxon>
        <taxon>Pezizomycotina</taxon>
        <taxon>Sordariomycetes</taxon>
        <taxon>Sordariomycetidae</taxon>
        <taxon>Diaporthales</taxon>
        <taxon>Diaporthaceae</taxon>
        <taxon>Diaporthe</taxon>
    </lineage>
</organism>
<feature type="region of interest" description="Disordered" evidence="1">
    <location>
        <begin position="176"/>
        <end position="220"/>
    </location>
</feature>
<keyword evidence="4" id="KW-1185">Reference proteome</keyword>
<dbReference type="PRINTS" id="PR00625">
    <property type="entry name" value="JDOMAIN"/>
</dbReference>
<gene>
    <name evidence="3" type="primary">DNAJB8</name>
    <name evidence="3" type="ORF">Daus18300_014528</name>
</gene>
<dbReference type="InterPro" id="IPR018253">
    <property type="entry name" value="DnaJ_domain_CS"/>
</dbReference>
<dbReference type="EMBL" id="JAWRVE010000311">
    <property type="protein sequence ID" value="KAL1845462.1"/>
    <property type="molecule type" value="Genomic_DNA"/>
</dbReference>
<name>A0ABR3VUT2_9PEZI</name>
<evidence type="ECO:0000259" key="2">
    <source>
        <dbReference type="PROSITE" id="PS50076"/>
    </source>
</evidence>
<feature type="region of interest" description="Disordered" evidence="1">
    <location>
        <begin position="79"/>
        <end position="151"/>
    </location>
</feature>
<proteinExistence type="predicted"/>
<dbReference type="PROSITE" id="PS00636">
    <property type="entry name" value="DNAJ_1"/>
    <property type="match status" value="1"/>
</dbReference>
<evidence type="ECO:0000313" key="3">
    <source>
        <dbReference type="EMBL" id="KAL1845462.1"/>
    </source>
</evidence>
<protein>
    <submittedName>
        <fullName evidence="3">DnaJ subfamily B member 8</fullName>
    </submittedName>
</protein>
<dbReference type="Pfam" id="PF00226">
    <property type="entry name" value="DnaJ"/>
    <property type="match status" value="1"/>
</dbReference>
<dbReference type="Gene3D" id="1.10.287.110">
    <property type="entry name" value="DnaJ domain"/>
    <property type="match status" value="1"/>
</dbReference>